<reference evidence="2" key="1">
    <citation type="submission" date="2021-06" db="EMBL/GenBank/DDBJ databases">
        <authorList>
            <person name="Kallberg Y."/>
            <person name="Tangrot J."/>
            <person name="Rosling A."/>
        </authorList>
    </citation>
    <scope>NUCLEOTIDE SEQUENCE</scope>
    <source>
        <strain evidence="2">FL966</strain>
    </source>
</reference>
<feature type="compositionally biased region" description="Basic and acidic residues" evidence="1">
    <location>
        <begin position="17"/>
        <end position="28"/>
    </location>
</feature>
<name>A0A9N9GT71_9GLOM</name>
<keyword evidence="3" id="KW-1185">Reference proteome</keyword>
<sequence>MKQRDDRSDTSGASPKIKVERLSPRLETEQMSIVPEPRYVRDWLSSLYVENREHVQNQELNVIVTSQIFEPKKLFPPNDDNVIVKEEPIDKEFNQTSKRRTAVRKLDHSQIMDDKSQGQNKKVKEDGNNKNGEDEDIEYTEEMLQKVREFEILLEKFDQKALEAYNAYMDLNSILSPDMEIIIDLPKHINRNAIHQLMGFAKNGPSNDKQHSL</sequence>
<feature type="region of interest" description="Disordered" evidence="1">
    <location>
        <begin position="93"/>
        <end position="136"/>
    </location>
</feature>
<protein>
    <submittedName>
        <fullName evidence="2">17646_t:CDS:1</fullName>
    </submittedName>
</protein>
<evidence type="ECO:0000313" key="2">
    <source>
        <dbReference type="EMBL" id="CAG8628076.1"/>
    </source>
</evidence>
<dbReference type="OrthoDB" id="2444767at2759"/>
<feature type="region of interest" description="Disordered" evidence="1">
    <location>
        <begin position="1"/>
        <end position="28"/>
    </location>
</feature>
<evidence type="ECO:0000256" key="1">
    <source>
        <dbReference type="SAM" id="MobiDB-lite"/>
    </source>
</evidence>
<gene>
    <name evidence="2" type="ORF">CPELLU_LOCUS8252</name>
</gene>
<feature type="compositionally biased region" description="Basic and acidic residues" evidence="1">
    <location>
        <begin position="104"/>
        <end position="132"/>
    </location>
</feature>
<dbReference type="AlphaFoldDB" id="A0A9N9GT71"/>
<proteinExistence type="predicted"/>
<evidence type="ECO:0000313" key="3">
    <source>
        <dbReference type="Proteomes" id="UP000789759"/>
    </source>
</evidence>
<accession>A0A9N9GT71</accession>
<comment type="caution">
    <text evidence="2">The sequence shown here is derived from an EMBL/GenBank/DDBJ whole genome shotgun (WGS) entry which is preliminary data.</text>
</comment>
<organism evidence="2 3">
    <name type="scientific">Cetraspora pellucida</name>
    <dbReference type="NCBI Taxonomy" id="1433469"/>
    <lineage>
        <taxon>Eukaryota</taxon>
        <taxon>Fungi</taxon>
        <taxon>Fungi incertae sedis</taxon>
        <taxon>Mucoromycota</taxon>
        <taxon>Glomeromycotina</taxon>
        <taxon>Glomeromycetes</taxon>
        <taxon>Diversisporales</taxon>
        <taxon>Gigasporaceae</taxon>
        <taxon>Cetraspora</taxon>
    </lineage>
</organism>
<dbReference type="EMBL" id="CAJVQA010005788">
    <property type="protein sequence ID" value="CAG8628076.1"/>
    <property type="molecule type" value="Genomic_DNA"/>
</dbReference>
<dbReference type="Proteomes" id="UP000789759">
    <property type="component" value="Unassembled WGS sequence"/>
</dbReference>